<evidence type="ECO:0000259" key="1">
    <source>
        <dbReference type="Pfam" id="PF00098"/>
    </source>
</evidence>
<dbReference type="Proteomes" id="UP000266861">
    <property type="component" value="Unassembled WGS sequence"/>
</dbReference>
<proteinExistence type="predicted"/>
<comment type="caution">
    <text evidence="2">The sequence shown here is derived from an EMBL/GenBank/DDBJ whole genome shotgun (WGS) entry which is preliminary data.</text>
</comment>
<sequence>MINRKRIEQLNKTIAKITKIYNQKIEEIINFVKNKGITEPPQLRHRLYHKQWQPVQLSLNTLLPPKFPPLLVQIQRGNLSPEGPPRNRNTDVESKDQLLINLDRSDNNNNLELKREKPNEEDQDIEAYNNKNLRQFLQQIYEEIEPVPQLIAEKNMATFNGDRKRVVFGVYLKKELREWYCKWSKDYNAHIWVELQTTFIENYCTDDWREQLQEKLRTKRANFNAGHTFPYFIQRLLSDIKVIVKTHKSADLATAYKKAKVYEQERSELKRYLKKTFKYESSNTESSDSKFDDLVKRFNKLFQEQPCEPSNNVYQPLQLRGKCYNCEEIEHFARDFIVKTHKSADLATAYKKAKVYEQERSELKRYLKKTFKYESSNTESSDSKFDDLVKRFNKLFQEQPCEPSNNVYQPLQLRGKCYNCEEIEHFARDYEYEAHEAIRNKFDTQVNLIKKSERTTRQPTIILKPNQSAPVPKIVELEVLVDFEEDPYTNYDLDVEMKNYKNKKKTRSIMKKIVKTKRQPSIINKLEPYNISEDILQMQASAKIGQLLNAAVNIITNKLRKRLGLEIDRSSKVTVIVANGDQEQALHWLKIYKTYTQGWELLYIYK</sequence>
<dbReference type="InterPro" id="IPR001878">
    <property type="entry name" value="Znf_CCHC"/>
</dbReference>
<dbReference type="GO" id="GO:0008270">
    <property type="term" value="F:zinc ion binding"/>
    <property type="evidence" value="ECO:0007669"/>
    <property type="project" value="InterPro"/>
</dbReference>
<reference evidence="2 3" key="1">
    <citation type="submission" date="2018-08" db="EMBL/GenBank/DDBJ databases">
        <title>Genome and evolution of the arbuscular mycorrhizal fungus Diversispora epigaea (formerly Glomus versiforme) and its bacterial endosymbionts.</title>
        <authorList>
            <person name="Sun X."/>
            <person name="Fei Z."/>
            <person name="Harrison M."/>
        </authorList>
    </citation>
    <scope>NUCLEOTIDE SEQUENCE [LARGE SCALE GENOMIC DNA]</scope>
    <source>
        <strain evidence="2 3">IT104</strain>
    </source>
</reference>
<evidence type="ECO:0000313" key="3">
    <source>
        <dbReference type="Proteomes" id="UP000266861"/>
    </source>
</evidence>
<accession>A0A397IMW4</accession>
<dbReference type="Gene3D" id="4.10.60.10">
    <property type="entry name" value="Zinc finger, CCHC-type"/>
    <property type="match status" value="1"/>
</dbReference>
<protein>
    <recommendedName>
        <fullName evidence="1">CCHC-type domain-containing protein</fullName>
    </recommendedName>
</protein>
<gene>
    <name evidence="2" type="ORF">Glove_183g34</name>
</gene>
<keyword evidence="3" id="KW-1185">Reference proteome</keyword>
<dbReference type="GO" id="GO:0003676">
    <property type="term" value="F:nucleic acid binding"/>
    <property type="evidence" value="ECO:0007669"/>
    <property type="project" value="InterPro"/>
</dbReference>
<dbReference type="OrthoDB" id="2447046at2759"/>
<evidence type="ECO:0000313" key="2">
    <source>
        <dbReference type="EMBL" id="RHZ77281.1"/>
    </source>
</evidence>
<organism evidence="2 3">
    <name type="scientific">Diversispora epigaea</name>
    <dbReference type="NCBI Taxonomy" id="1348612"/>
    <lineage>
        <taxon>Eukaryota</taxon>
        <taxon>Fungi</taxon>
        <taxon>Fungi incertae sedis</taxon>
        <taxon>Mucoromycota</taxon>
        <taxon>Glomeromycotina</taxon>
        <taxon>Glomeromycetes</taxon>
        <taxon>Diversisporales</taxon>
        <taxon>Diversisporaceae</taxon>
        <taxon>Diversispora</taxon>
    </lineage>
</organism>
<dbReference type="AlphaFoldDB" id="A0A397IMW4"/>
<dbReference type="EMBL" id="PQFF01000173">
    <property type="protein sequence ID" value="RHZ77281.1"/>
    <property type="molecule type" value="Genomic_DNA"/>
</dbReference>
<dbReference type="Pfam" id="PF00098">
    <property type="entry name" value="zf-CCHC"/>
    <property type="match status" value="2"/>
</dbReference>
<feature type="domain" description="CCHC-type" evidence="1">
    <location>
        <begin position="321"/>
        <end position="335"/>
    </location>
</feature>
<name>A0A397IMW4_9GLOM</name>
<feature type="domain" description="CCHC-type" evidence="1">
    <location>
        <begin position="415"/>
        <end position="429"/>
    </location>
</feature>